<organism evidence="9 10">
    <name type="scientific">Pseudonocardia ammonioxydans</name>
    <dbReference type="NCBI Taxonomy" id="260086"/>
    <lineage>
        <taxon>Bacteria</taxon>
        <taxon>Bacillati</taxon>
        <taxon>Actinomycetota</taxon>
        <taxon>Actinomycetes</taxon>
        <taxon>Pseudonocardiales</taxon>
        <taxon>Pseudonocardiaceae</taxon>
        <taxon>Pseudonocardia</taxon>
    </lineage>
</organism>
<dbReference type="Gene3D" id="3.50.50.60">
    <property type="entry name" value="FAD/NAD(P)-binding domain"/>
    <property type="match status" value="1"/>
</dbReference>
<accession>A0A1I4XG82</accession>
<evidence type="ECO:0000256" key="6">
    <source>
        <dbReference type="RuleBase" id="RU003968"/>
    </source>
</evidence>
<dbReference type="InterPro" id="IPR012132">
    <property type="entry name" value="GMC_OxRdtase"/>
</dbReference>
<evidence type="ECO:0000259" key="8">
    <source>
        <dbReference type="PROSITE" id="PS00624"/>
    </source>
</evidence>
<dbReference type="SUPFAM" id="SSF54373">
    <property type="entry name" value="FAD-linked reductases, C-terminal domain"/>
    <property type="match status" value="1"/>
</dbReference>
<dbReference type="PROSITE" id="PS00624">
    <property type="entry name" value="GMC_OXRED_2"/>
    <property type="match status" value="1"/>
</dbReference>
<dbReference type="AlphaFoldDB" id="A0A1I4XG82"/>
<evidence type="ECO:0000256" key="4">
    <source>
        <dbReference type="ARBA" id="ARBA00022827"/>
    </source>
</evidence>
<dbReference type="SUPFAM" id="SSF51905">
    <property type="entry name" value="FAD/NAD(P)-binding domain"/>
    <property type="match status" value="1"/>
</dbReference>
<proteinExistence type="inferred from homology"/>
<dbReference type="PANTHER" id="PTHR11552">
    <property type="entry name" value="GLUCOSE-METHANOL-CHOLINE GMC OXIDOREDUCTASE"/>
    <property type="match status" value="1"/>
</dbReference>
<dbReference type="InterPro" id="IPR007867">
    <property type="entry name" value="GMC_OxRtase_C"/>
</dbReference>
<keyword evidence="4 5" id="KW-0274">FAD</keyword>
<dbReference type="PANTHER" id="PTHR11552:SF147">
    <property type="entry name" value="CHOLINE DEHYDROGENASE, MITOCHONDRIAL"/>
    <property type="match status" value="1"/>
</dbReference>
<dbReference type="Proteomes" id="UP000199614">
    <property type="component" value="Unassembled WGS sequence"/>
</dbReference>
<comment type="similarity">
    <text evidence="2 6">Belongs to the GMC oxidoreductase family.</text>
</comment>
<dbReference type="GO" id="GO:0050660">
    <property type="term" value="F:flavin adenine dinucleotide binding"/>
    <property type="evidence" value="ECO:0007669"/>
    <property type="project" value="InterPro"/>
</dbReference>
<keyword evidence="10" id="KW-1185">Reference proteome</keyword>
<dbReference type="Pfam" id="PF05199">
    <property type="entry name" value="GMC_oxred_C"/>
    <property type="match status" value="1"/>
</dbReference>
<dbReference type="Gene3D" id="3.30.560.10">
    <property type="entry name" value="Glucose Oxidase, domain 3"/>
    <property type="match status" value="1"/>
</dbReference>
<evidence type="ECO:0000256" key="2">
    <source>
        <dbReference type="ARBA" id="ARBA00010790"/>
    </source>
</evidence>
<dbReference type="PROSITE" id="PS00623">
    <property type="entry name" value="GMC_OXRED_1"/>
    <property type="match status" value="1"/>
</dbReference>
<comment type="cofactor">
    <cofactor evidence="1 5">
        <name>FAD</name>
        <dbReference type="ChEBI" id="CHEBI:57692"/>
    </cofactor>
</comment>
<feature type="domain" description="Glucose-methanol-choline oxidoreductase N-terminal" evidence="8">
    <location>
        <begin position="252"/>
        <end position="266"/>
    </location>
</feature>
<feature type="domain" description="Glucose-methanol-choline oxidoreductase N-terminal" evidence="7">
    <location>
        <begin position="80"/>
        <end position="103"/>
    </location>
</feature>
<evidence type="ECO:0000256" key="5">
    <source>
        <dbReference type="PIRSR" id="PIRSR000137-2"/>
    </source>
</evidence>
<evidence type="ECO:0000313" key="9">
    <source>
        <dbReference type="EMBL" id="SFN24904.1"/>
    </source>
</evidence>
<evidence type="ECO:0000313" key="10">
    <source>
        <dbReference type="Proteomes" id="UP000199614"/>
    </source>
</evidence>
<dbReference type="InterPro" id="IPR036188">
    <property type="entry name" value="FAD/NAD-bd_sf"/>
</dbReference>
<feature type="binding site" evidence="5">
    <location>
        <begin position="90"/>
        <end position="93"/>
    </location>
    <ligand>
        <name>FAD</name>
        <dbReference type="ChEBI" id="CHEBI:57692"/>
    </ligand>
</feature>
<dbReference type="RefSeq" id="WP_093341970.1">
    <property type="nucleotide sequence ID" value="NZ_FOUY01000011.1"/>
</dbReference>
<evidence type="ECO:0000259" key="7">
    <source>
        <dbReference type="PROSITE" id="PS00623"/>
    </source>
</evidence>
<reference evidence="9 10" key="1">
    <citation type="submission" date="2016-10" db="EMBL/GenBank/DDBJ databases">
        <authorList>
            <person name="de Groot N.N."/>
        </authorList>
    </citation>
    <scope>NUCLEOTIDE SEQUENCE [LARGE SCALE GENOMIC DNA]</scope>
    <source>
        <strain evidence="9 10">CGMCC 4.1877</strain>
    </source>
</reference>
<dbReference type="Pfam" id="PF00732">
    <property type="entry name" value="GMC_oxred_N"/>
    <property type="match status" value="1"/>
</dbReference>
<dbReference type="PIRSF" id="PIRSF000137">
    <property type="entry name" value="Alcohol_oxidase"/>
    <property type="match status" value="1"/>
</dbReference>
<dbReference type="EMBL" id="FOUY01000011">
    <property type="protein sequence ID" value="SFN24904.1"/>
    <property type="molecule type" value="Genomic_DNA"/>
</dbReference>
<name>A0A1I4XG82_PSUAM</name>
<dbReference type="GO" id="GO:0016614">
    <property type="term" value="F:oxidoreductase activity, acting on CH-OH group of donors"/>
    <property type="evidence" value="ECO:0007669"/>
    <property type="project" value="InterPro"/>
</dbReference>
<feature type="binding site" evidence="5">
    <location>
        <position position="217"/>
    </location>
    <ligand>
        <name>FAD</name>
        <dbReference type="ChEBI" id="CHEBI:57692"/>
    </ligand>
</feature>
<sequence>MTEVDYIVVGAGTAGCVLAHRLSADPGTSVLLVEAGGRDTHPLIPVPRGFSELLGDPTTAWHYPTRPFGPAEQVEYWVRGRTLGGSSAVNGMVYNRGHRADYDALAARGNPGWGWDDMLPVFTAIEDHRLGASGTRGAGGPLHVSTVDGGDPLLDDVITAGTGLGWQRTRDLNESDEERIGYAAATIRDGRRVSAADAFLHPVADRPNLTVVPGTVVERLVFDGRRVVGVRARQDTEPVEYRAGREVILSAGALATPKILQLSGIGDRATLASAGVDVVAESPNVGARMREHRGFTLQFRLTEDLGYNRLLSTPDGRQQAMDDYRSSGGGPMASPSFDVVGFFKTHPELDRPDAQLLIAPFSMLPPEPGRAIEIEPEPGMLCVAYPLRTDSEGSVRITSADPAAPLDIDPGYFGTAHDRTTSVDLFRAVRRLFATAPLAERIAHETAPGTTVRTDQEIIDAGLVTGTCGYHAVGTAAMGPHDDDVVDPLLRVRGTAGLRVVDASVLPIMVSGNPNGPVAALAWHAADHILAEARV</sequence>
<dbReference type="InterPro" id="IPR000172">
    <property type="entry name" value="GMC_OxRdtase_N"/>
</dbReference>
<dbReference type="STRING" id="260086.SAMN05216207_101143"/>
<gene>
    <name evidence="9" type="ORF">SAMN05216207_101143</name>
</gene>
<dbReference type="OrthoDB" id="3659813at2"/>
<keyword evidence="3 6" id="KW-0285">Flavoprotein</keyword>
<protein>
    <submittedName>
        <fullName evidence="9">Choline dehydrogenase</fullName>
    </submittedName>
</protein>
<evidence type="ECO:0000256" key="3">
    <source>
        <dbReference type="ARBA" id="ARBA00022630"/>
    </source>
</evidence>
<evidence type="ECO:0000256" key="1">
    <source>
        <dbReference type="ARBA" id="ARBA00001974"/>
    </source>
</evidence>